<dbReference type="EMBL" id="JASHID010000022">
    <property type="protein sequence ID" value="MDI9866976.1"/>
    <property type="molecule type" value="Genomic_DNA"/>
</dbReference>
<keyword evidence="4 6" id="KW-1133">Transmembrane helix</keyword>
<organism evidence="8 9">
    <name type="scientific">Flectobacillus longus</name>
    <dbReference type="NCBI Taxonomy" id="2984207"/>
    <lineage>
        <taxon>Bacteria</taxon>
        <taxon>Pseudomonadati</taxon>
        <taxon>Bacteroidota</taxon>
        <taxon>Cytophagia</taxon>
        <taxon>Cytophagales</taxon>
        <taxon>Flectobacillaceae</taxon>
        <taxon>Flectobacillus</taxon>
    </lineage>
</organism>
<evidence type="ECO:0000256" key="5">
    <source>
        <dbReference type="ARBA" id="ARBA00023136"/>
    </source>
</evidence>
<evidence type="ECO:0000256" key="3">
    <source>
        <dbReference type="ARBA" id="ARBA00022692"/>
    </source>
</evidence>
<dbReference type="InterPro" id="IPR004680">
    <property type="entry name" value="Cit_transptr-like_dom"/>
</dbReference>
<name>A0ABT6YTS4_9BACT</name>
<feature type="transmembrane region" description="Helical" evidence="6">
    <location>
        <begin position="229"/>
        <end position="245"/>
    </location>
</feature>
<gene>
    <name evidence="8" type="ORF">QM480_21735</name>
</gene>
<feature type="transmembrane region" description="Helical" evidence="6">
    <location>
        <begin position="324"/>
        <end position="350"/>
    </location>
</feature>
<evidence type="ECO:0000256" key="4">
    <source>
        <dbReference type="ARBA" id="ARBA00022989"/>
    </source>
</evidence>
<dbReference type="Proteomes" id="UP001236569">
    <property type="component" value="Unassembled WGS sequence"/>
</dbReference>
<keyword evidence="5 6" id="KW-0472">Membrane</keyword>
<sequence length="431" mass="46822">MLALLGFSTIAIFLFLIITKRLSVITALVIVPLLAGIIAGFSPKELGEMMLAGMKQVAPTGILLTFAVLYFATMLDAGLFDPVVAFIIKYVKGDPLKVILGTAILTMIVHLDGDGTATFMIVLSAFLPIYKQLKINRLILPCIVALSVGPMHLVPWSGTSARAISTLKTDAVHIFNPNIPAILAGLAWVLFVAYFLGMKERKRLGVVDFAYNYQENLTENERSLRRPKLIILNAILTIGLIVVLIKGLIPAPVLFLLASMLALLINYPRLTDQQKVLRGHGMNIFLVSSMIFVAGIFSGILTGTKMIDAMANELVSLIPQHHANLLPLLTAITSLPASILFTPDAYYFGVVPILSQTATQFHLDSLEIGRAALLGQMTVGFPISPLTASTFLLIGLTEVDLGEHQKFTFKWAWGTTLVMTIMALLTGSIHI</sequence>
<dbReference type="PANTHER" id="PTHR30354">
    <property type="entry name" value="GNT FAMILY GLUCONATE TRANSPORTER"/>
    <property type="match status" value="1"/>
</dbReference>
<dbReference type="NCBIfam" id="TIGR00784">
    <property type="entry name" value="citMHS"/>
    <property type="match status" value="1"/>
</dbReference>
<protein>
    <submittedName>
        <fullName evidence="8">Citrate:proton symporter</fullName>
    </submittedName>
</protein>
<comment type="caution">
    <text evidence="8">The sequence shown here is derived from an EMBL/GenBank/DDBJ whole genome shotgun (WGS) entry which is preliminary data.</text>
</comment>
<keyword evidence="3 6" id="KW-0812">Transmembrane</keyword>
<feature type="transmembrane region" description="Helical" evidence="6">
    <location>
        <begin position="12"/>
        <end position="41"/>
    </location>
</feature>
<dbReference type="InterPro" id="IPR003474">
    <property type="entry name" value="Glcn_transporter"/>
</dbReference>
<evidence type="ECO:0000313" key="9">
    <source>
        <dbReference type="Proteomes" id="UP001236569"/>
    </source>
</evidence>
<feature type="transmembrane region" description="Helical" evidence="6">
    <location>
        <begin position="282"/>
        <end position="304"/>
    </location>
</feature>
<evidence type="ECO:0000256" key="6">
    <source>
        <dbReference type="SAM" id="Phobius"/>
    </source>
</evidence>
<keyword evidence="2" id="KW-0813">Transport</keyword>
<accession>A0ABT6YTS4</accession>
<reference evidence="8 9" key="1">
    <citation type="submission" date="2023-05" db="EMBL/GenBank/DDBJ databases">
        <title>Novel species of genus Flectobacillus isolated from stream in China.</title>
        <authorList>
            <person name="Lu H."/>
        </authorList>
    </citation>
    <scope>NUCLEOTIDE SEQUENCE [LARGE SCALE GENOMIC DNA]</scope>
    <source>
        <strain evidence="8 9">DC10W</strain>
    </source>
</reference>
<feature type="transmembrane region" description="Helical" evidence="6">
    <location>
        <begin position="178"/>
        <end position="196"/>
    </location>
</feature>
<evidence type="ECO:0000256" key="2">
    <source>
        <dbReference type="ARBA" id="ARBA00022448"/>
    </source>
</evidence>
<dbReference type="InterPro" id="IPR014738">
    <property type="entry name" value="Citrate_transporter"/>
</dbReference>
<dbReference type="PANTHER" id="PTHR30354:SF26">
    <property type="entry name" value="TRANSPORTER, PUTATIVE-RELATED"/>
    <property type="match status" value="1"/>
</dbReference>
<proteinExistence type="predicted"/>
<comment type="subcellular location">
    <subcellularLocation>
        <location evidence="1">Membrane</location>
        <topology evidence="1">Multi-pass membrane protein</topology>
    </subcellularLocation>
</comment>
<keyword evidence="9" id="KW-1185">Reference proteome</keyword>
<evidence type="ECO:0000313" key="8">
    <source>
        <dbReference type="EMBL" id="MDI9866976.1"/>
    </source>
</evidence>
<dbReference type="RefSeq" id="WP_283371693.1">
    <property type="nucleotide sequence ID" value="NZ_JASHID010000022.1"/>
</dbReference>
<feature type="domain" description="Citrate transporter-like" evidence="7">
    <location>
        <begin position="14"/>
        <end position="372"/>
    </location>
</feature>
<evidence type="ECO:0000256" key="1">
    <source>
        <dbReference type="ARBA" id="ARBA00004141"/>
    </source>
</evidence>
<feature type="transmembrane region" description="Helical" evidence="6">
    <location>
        <begin position="62"/>
        <end position="88"/>
    </location>
</feature>
<feature type="transmembrane region" description="Helical" evidence="6">
    <location>
        <begin position="411"/>
        <end position="429"/>
    </location>
</feature>
<feature type="transmembrane region" description="Helical" evidence="6">
    <location>
        <begin position="371"/>
        <end position="396"/>
    </location>
</feature>
<evidence type="ECO:0000259" key="7">
    <source>
        <dbReference type="Pfam" id="PF03600"/>
    </source>
</evidence>
<dbReference type="Pfam" id="PF03600">
    <property type="entry name" value="CitMHS"/>
    <property type="match status" value="1"/>
</dbReference>
<feature type="transmembrane region" description="Helical" evidence="6">
    <location>
        <begin position="100"/>
        <end position="126"/>
    </location>
</feature>
<feature type="transmembrane region" description="Helical" evidence="6">
    <location>
        <begin position="138"/>
        <end position="158"/>
    </location>
</feature>